<dbReference type="Pfam" id="PF02567">
    <property type="entry name" value="PhzC-PhzF"/>
    <property type="match status" value="1"/>
</dbReference>
<dbReference type="PIRSF" id="PIRSF016184">
    <property type="entry name" value="PhzC_PhzF"/>
    <property type="match status" value="1"/>
</dbReference>
<comment type="similarity">
    <text evidence="1">Belongs to the PhzF family.</text>
</comment>
<organism evidence="2 3">
    <name type="scientific">Alsobacter ponti</name>
    <dbReference type="NCBI Taxonomy" id="2962936"/>
    <lineage>
        <taxon>Bacteria</taxon>
        <taxon>Pseudomonadati</taxon>
        <taxon>Pseudomonadota</taxon>
        <taxon>Alphaproteobacteria</taxon>
        <taxon>Hyphomicrobiales</taxon>
        <taxon>Alsobacteraceae</taxon>
        <taxon>Alsobacter</taxon>
    </lineage>
</organism>
<dbReference type="SUPFAM" id="SSF54506">
    <property type="entry name" value="Diaminopimelate epimerase-like"/>
    <property type="match status" value="1"/>
</dbReference>
<dbReference type="RefSeq" id="WP_254737940.1">
    <property type="nucleotide sequence ID" value="NZ_JANCLU010000001.1"/>
</dbReference>
<dbReference type="EMBL" id="JANCLU010000001">
    <property type="protein sequence ID" value="MCP8937218.1"/>
    <property type="molecule type" value="Genomic_DNA"/>
</dbReference>
<comment type="caution">
    <text evidence="2">The sequence shown here is derived from an EMBL/GenBank/DDBJ whole genome shotgun (WGS) entry which is preliminary data.</text>
</comment>
<dbReference type="Gene3D" id="3.10.310.10">
    <property type="entry name" value="Diaminopimelate Epimerase, Chain A, domain 1"/>
    <property type="match status" value="2"/>
</dbReference>
<evidence type="ECO:0000313" key="2">
    <source>
        <dbReference type="EMBL" id="MCP8937218.1"/>
    </source>
</evidence>
<dbReference type="Proteomes" id="UP001205890">
    <property type="component" value="Unassembled WGS sequence"/>
</dbReference>
<sequence length="305" mass="32116">MEIAMRRRFFTLDVFTDRALGGNPLAVVLDGQALSDAAMQGIAREFNLSETVFVLPPADPHQRASLRIFTPGRELPFAGHPTVGTAVLLGLLDHGHGHGVLAFGLEEKVGLVPCAVETRGEGFGHAAFTLPRLPEPIADAAPDAAIAAALGLEASDIGFEAHRPSVMSAGVGFTFVPVASAEAVARARPRLDAWRDAIRPADHANAFVYCRQTETQGHAFHARMFAPDMGVLEDPATGGAVAAFAGVVMAFERPGDGEHELVIEQGYEMGRPSQITLGLTVEKGRLVKATIGGCAVVVSEGALRL</sequence>
<evidence type="ECO:0000313" key="3">
    <source>
        <dbReference type="Proteomes" id="UP001205890"/>
    </source>
</evidence>
<accession>A0ABT1LAE3</accession>
<keyword evidence="3" id="KW-1185">Reference proteome</keyword>
<dbReference type="PANTHER" id="PTHR13774:SF32">
    <property type="entry name" value="ANTISENSE-ENHANCING SEQUENCE 1"/>
    <property type="match status" value="1"/>
</dbReference>
<gene>
    <name evidence="2" type="ORF">NK718_01695</name>
</gene>
<reference evidence="2 3" key="1">
    <citation type="submission" date="2022-07" db="EMBL/GenBank/DDBJ databases">
        <authorList>
            <person name="Li W.-J."/>
            <person name="Deng Q.-Q."/>
        </authorList>
    </citation>
    <scope>NUCLEOTIDE SEQUENCE [LARGE SCALE GENOMIC DNA]</scope>
    <source>
        <strain evidence="2 3">SYSU M60028</strain>
    </source>
</reference>
<dbReference type="InterPro" id="IPR003719">
    <property type="entry name" value="Phenazine_PhzF-like"/>
</dbReference>
<dbReference type="PANTHER" id="PTHR13774">
    <property type="entry name" value="PHENAZINE BIOSYNTHESIS PROTEIN"/>
    <property type="match status" value="1"/>
</dbReference>
<evidence type="ECO:0000256" key="1">
    <source>
        <dbReference type="ARBA" id="ARBA00008270"/>
    </source>
</evidence>
<name>A0ABT1LAE3_9HYPH</name>
<proteinExistence type="inferred from homology"/>
<dbReference type="NCBIfam" id="TIGR00654">
    <property type="entry name" value="PhzF_family"/>
    <property type="match status" value="1"/>
</dbReference>
<protein>
    <submittedName>
        <fullName evidence="2">PhzF family phenazine biosynthesis protein</fullName>
    </submittedName>
</protein>